<dbReference type="InterPro" id="IPR009053">
    <property type="entry name" value="Prefoldin"/>
</dbReference>
<dbReference type="GO" id="GO:0051087">
    <property type="term" value="F:protein-folding chaperone binding"/>
    <property type="evidence" value="ECO:0007669"/>
    <property type="project" value="TreeGrafter"/>
</dbReference>
<comment type="caution">
    <text evidence="4">The sequence shown here is derived from an EMBL/GenBank/DDBJ whole genome shotgun (WGS) entry which is preliminary data.</text>
</comment>
<sequence>MVEKTISAVQAKLQQSSLTFQKAEQELTEIIEARQRLDSQLSENELVLQEFKLLKPHNTVYKLVGPSLVPQDQEEARTNVEKRLEYIRNEMLVLGIVF</sequence>
<name>A0A4Q1BA96_TREME</name>
<keyword evidence="5" id="KW-1185">Reference proteome</keyword>
<evidence type="ECO:0000256" key="2">
    <source>
        <dbReference type="ARBA" id="ARBA00023186"/>
    </source>
</evidence>
<reference evidence="4 5" key="1">
    <citation type="submission" date="2016-06" db="EMBL/GenBank/DDBJ databases">
        <title>Evolution of pathogenesis and genome organization in the Tremellales.</title>
        <authorList>
            <person name="Cuomo C."/>
            <person name="Litvintseva A."/>
            <person name="Heitman J."/>
            <person name="Chen Y."/>
            <person name="Sun S."/>
            <person name="Springer D."/>
            <person name="Dromer F."/>
            <person name="Young S."/>
            <person name="Zeng Q."/>
            <person name="Chapman S."/>
            <person name="Gujja S."/>
            <person name="Saif S."/>
            <person name="Birren B."/>
        </authorList>
    </citation>
    <scope>NUCLEOTIDE SEQUENCE [LARGE SCALE GENOMIC DNA]</scope>
    <source>
        <strain evidence="4 5">ATCC 28783</strain>
    </source>
</reference>
<dbReference type="EMBL" id="SDIL01000126">
    <property type="protein sequence ID" value="RXK35689.1"/>
    <property type="molecule type" value="Genomic_DNA"/>
</dbReference>
<dbReference type="InParanoid" id="A0A4Q1BA96"/>
<dbReference type="OrthoDB" id="248120at2759"/>
<protein>
    <submittedName>
        <fullName evidence="4">Prefoldin beta subunit</fullName>
    </submittedName>
</protein>
<accession>A0A4Q1BA96</accession>
<dbReference type="FunCoup" id="A0A4Q1BA96">
    <property type="interactions" value="468"/>
</dbReference>
<dbReference type="STRING" id="5217.A0A4Q1BA96"/>
<dbReference type="Pfam" id="PF01920">
    <property type="entry name" value="Prefoldin_2"/>
    <property type="match status" value="1"/>
</dbReference>
<dbReference type="GO" id="GO:0051082">
    <property type="term" value="F:unfolded protein binding"/>
    <property type="evidence" value="ECO:0007669"/>
    <property type="project" value="InterPro"/>
</dbReference>
<dbReference type="CDD" id="cd23161">
    <property type="entry name" value="Prefoldin_6"/>
    <property type="match status" value="1"/>
</dbReference>
<dbReference type="AlphaFoldDB" id="A0A4Q1BA96"/>
<evidence type="ECO:0000256" key="1">
    <source>
        <dbReference type="ARBA" id="ARBA00008045"/>
    </source>
</evidence>
<organism evidence="4 5">
    <name type="scientific">Tremella mesenterica</name>
    <name type="common">Jelly fungus</name>
    <dbReference type="NCBI Taxonomy" id="5217"/>
    <lineage>
        <taxon>Eukaryota</taxon>
        <taxon>Fungi</taxon>
        <taxon>Dikarya</taxon>
        <taxon>Basidiomycota</taxon>
        <taxon>Agaricomycotina</taxon>
        <taxon>Tremellomycetes</taxon>
        <taxon>Tremellales</taxon>
        <taxon>Tremellaceae</taxon>
        <taxon>Tremella</taxon>
    </lineage>
</organism>
<dbReference type="PANTHER" id="PTHR21431:SF0">
    <property type="entry name" value="PREFOLDIN SUBUNIT 6"/>
    <property type="match status" value="1"/>
</dbReference>
<dbReference type="FunFam" id="1.10.287.370:FF:000003">
    <property type="entry name" value="Prefoldin subunit 6"/>
    <property type="match status" value="1"/>
</dbReference>
<evidence type="ECO:0000313" key="5">
    <source>
        <dbReference type="Proteomes" id="UP000289152"/>
    </source>
</evidence>
<dbReference type="GO" id="GO:0051131">
    <property type="term" value="P:chaperone-mediated protein complex assembly"/>
    <property type="evidence" value="ECO:0007669"/>
    <property type="project" value="TreeGrafter"/>
</dbReference>
<keyword evidence="2" id="KW-0143">Chaperone</keyword>
<dbReference type="SUPFAM" id="SSF46579">
    <property type="entry name" value="Prefoldin"/>
    <property type="match status" value="1"/>
</dbReference>
<dbReference type="PANTHER" id="PTHR21431">
    <property type="entry name" value="PREFOLDIN SUBUNIT 6"/>
    <property type="match status" value="1"/>
</dbReference>
<evidence type="ECO:0000256" key="3">
    <source>
        <dbReference type="SAM" id="Coils"/>
    </source>
</evidence>
<comment type="similarity">
    <text evidence="1">Belongs to the prefoldin subunit beta family.</text>
</comment>
<gene>
    <name evidence="4" type="ORF">M231_07062</name>
</gene>
<feature type="coiled-coil region" evidence="3">
    <location>
        <begin position="6"/>
        <end position="40"/>
    </location>
</feature>
<dbReference type="Proteomes" id="UP000289152">
    <property type="component" value="Unassembled WGS sequence"/>
</dbReference>
<proteinExistence type="inferred from homology"/>
<dbReference type="GO" id="GO:0005737">
    <property type="term" value="C:cytoplasm"/>
    <property type="evidence" value="ECO:0007669"/>
    <property type="project" value="TreeGrafter"/>
</dbReference>
<dbReference type="Gene3D" id="1.10.287.370">
    <property type="match status" value="1"/>
</dbReference>
<dbReference type="GO" id="GO:0016272">
    <property type="term" value="C:prefoldin complex"/>
    <property type="evidence" value="ECO:0007669"/>
    <property type="project" value="InterPro"/>
</dbReference>
<dbReference type="InterPro" id="IPR002777">
    <property type="entry name" value="PFD_beta-like"/>
</dbReference>
<keyword evidence="3" id="KW-0175">Coiled coil</keyword>
<dbReference type="VEuPathDB" id="FungiDB:TREMEDRAFT_31162"/>
<evidence type="ECO:0000313" key="4">
    <source>
        <dbReference type="EMBL" id="RXK35689.1"/>
    </source>
</evidence>
<dbReference type="GO" id="GO:0006457">
    <property type="term" value="P:protein folding"/>
    <property type="evidence" value="ECO:0007669"/>
    <property type="project" value="InterPro"/>
</dbReference>